<dbReference type="PANTHER" id="PTHR40086">
    <property type="entry name" value="PHOSPHOTRANSFERASE YTMP-RELATED"/>
    <property type="match status" value="1"/>
</dbReference>
<name>A0A0C1MDK2_9GAMM</name>
<dbReference type="EMBL" id="JWIC01000010">
    <property type="protein sequence ID" value="KID54899.1"/>
    <property type="molecule type" value="Genomic_DNA"/>
</dbReference>
<organism evidence="1 2">
    <name type="scientific">Pseudoalteromonas luteoviolacea</name>
    <dbReference type="NCBI Taxonomy" id="43657"/>
    <lineage>
        <taxon>Bacteria</taxon>
        <taxon>Pseudomonadati</taxon>
        <taxon>Pseudomonadota</taxon>
        <taxon>Gammaproteobacteria</taxon>
        <taxon>Alteromonadales</taxon>
        <taxon>Pseudoalteromonadaceae</taxon>
        <taxon>Pseudoalteromonas</taxon>
    </lineage>
</organism>
<evidence type="ECO:0000313" key="1">
    <source>
        <dbReference type="EMBL" id="KID54899.1"/>
    </source>
</evidence>
<dbReference type="Gene3D" id="3.90.1200.10">
    <property type="match status" value="1"/>
</dbReference>
<dbReference type="Pfam" id="PF01633">
    <property type="entry name" value="Choline_kinase"/>
    <property type="match status" value="1"/>
</dbReference>
<dbReference type="Proteomes" id="UP000031327">
    <property type="component" value="Unassembled WGS sequence"/>
</dbReference>
<dbReference type="AlphaFoldDB" id="A0A0C1MDK2"/>
<sequence>MRSFDDTDALEALGRLFPHQSVQQLNRLEAGLSNINFYAELGSKPYLLKVFNGELPETALTIQNKLAVQGITQAVICIDKTEKLAVLEYLTTVDVPPAIDKKLLEVLVKIHHYPSQCHHVLDLAAEVRKAAKQLHAVKIGDYLISEIKHLTADIRYCHNDLVRENVLNTPSGICFIDFEYAGKNDLFFDLAALCCSFELSSLQSYHMLVDYFQIQSSQLPSYAMKKLTLYVGVYLILSIAWYESRGECKARQSLLAQFLAWCQHHNVALPRKV</sequence>
<proteinExistence type="predicted"/>
<evidence type="ECO:0000313" key="2">
    <source>
        <dbReference type="Proteomes" id="UP000031327"/>
    </source>
</evidence>
<accession>A0A0C1MDK2</accession>
<gene>
    <name evidence="1" type="ORF">JF50_23960</name>
</gene>
<reference evidence="1 2" key="1">
    <citation type="submission" date="2014-12" db="EMBL/GenBank/DDBJ databases">
        <title>Draft Genome Sequence of Pseudoalteromonas luteoviolacea HI1.</title>
        <authorList>
            <person name="Asahina A.Y."/>
            <person name="Hadfield M.G."/>
        </authorList>
    </citation>
    <scope>NUCLEOTIDE SEQUENCE [LARGE SCALE GENOMIC DNA]</scope>
    <source>
        <strain evidence="1 2">HI1</strain>
    </source>
</reference>
<dbReference type="InterPro" id="IPR011009">
    <property type="entry name" value="Kinase-like_dom_sf"/>
</dbReference>
<dbReference type="InterPro" id="IPR052077">
    <property type="entry name" value="CcrZ_PhaseVar_Mediator"/>
</dbReference>
<protein>
    <recommendedName>
        <fullName evidence="3">Aminoglycoside phosphotransferase domain-containing protein</fullName>
    </recommendedName>
</protein>
<dbReference type="SUPFAM" id="SSF56112">
    <property type="entry name" value="Protein kinase-like (PK-like)"/>
    <property type="match status" value="1"/>
</dbReference>
<evidence type="ECO:0008006" key="3">
    <source>
        <dbReference type="Google" id="ProtNLM"/>
    </source>
</evidence>
<comment type="caution">
    <text evidence="1">The sequence shown here is derived from an EMBL/GenBank/DDBJ whole genome shotgun (WGS) entry which is preliminary data.</text>
</comment>
<dbReference type="PANTHER" id="PTHR40086:SF1">
    <property type="entry name" value="CELL CYCLE REGULATOR CCRZ"/>
    <property type="match status" value="1"/>
</dbReference>